<evidence type="ECO:0000313" key="2">
    <source>
        <dbReference type="EMBL" id="MBS4193726.1"/>
    </source>
</evidence>
<gene>
    <name evidence="2" type="ORF">KHA97_01405</name>
</gene>
<dbReference type="InterPro" id="IPR006119">
    <property type="entry name" value="Resolv_N"/>
</dbReference>
<dbReference type="InterPro" id="IPR036162">
    <property type="entry name" value="Resolvase-like_N_sf"/>
</dbReference>
<dbReference type="Pfam" id="PF00239">
    <property type="entry name" value="Resolvase"/>
    <property type="match status" value="1"/>
</dbReference>
<dbReference type="SMART" id="SM00857">
    <property type="entry name" value="Resolvase"/>
    <property type="match status" value="1"/>
</dbReference>
<name>A0A942TBG6_9BACI</name>
<dbReference type="SUPFAM" id="SSF53041">
    <property type="entry name" value="Resolvase-like"/>
    <property type="match status" value="1"/>
</dbReference>
<keyword evidence="3" id="KW-1185">Reference proteome</keyword>
<protein>
    <submittedName>
        <fullName evidence="2">Recombinase family protein</fullName>
    </submittedName>
</protein>
<dbReference type="PROSITE" id="PS51736">
    <property type="entry name" value="RECOMBINASES_3"/>
    <property type="match status" value="1"/>
</dbReference>
<sequence length="120" mass="13739">MFRQLKLAVGYIRTASLETDVENIVRLKQERISRYCTTRSILIEEIIVDRGSSGLSPLVMRIGGGMLIDYIMKGETDCIVVHHLFELSRDIEELHCLLKIFKEKGITLIDLSILDSEKML</sequence>
<reference evidence="2 3" key="1">
    <citation type="submission" date="2021-05" db="EMBL/GenBank/DDBJ databases">
        <title>Novel Bacillus species.</title>
        <authorList>
            <person name="Liu G."/>
        </authorList>
    </citation>
    <scope>NUCLEOTIDE SEQUENCE [LARGE SCALE GENOMIC DNA]</scope>
    <source>
        <strain evidence="3">FJAT-49780</strain>
    </source>
</reference>
<evidence type="ECO:0000313" key="3">
    <source>
        <dbReference type="Proteomes" id="UP000681414"/>
    </source>
</evidence>
<comment type="caution">
    <text evidence="2">The sequence shown here is derived from an EMBL/GenBank/DDBJ whole genome shotgun (WGS) entry which is preliminary data.</text>
</comment>
<dbReference type="GO" id="GO:0003677">
    <property type="term" value="F:DNA binding"/>
    <property type="evidence" value="ECO:0007669"/>
    <property type="project" value="InterPro"/>
</dbReference>
<dbReference type="Gene3D" id="3.40.50.1390">
    <property type="entry name" value="Resolvase, N-terminal catalytic domain"/>
    <property type="match status" value="1"/>
</dbReference>
<dbReference type="GO" id="GO:0000150">
    <property type="term" value="F:DNA strand exchange activity"/>
    <property type="evidence" value="ECO:0007669"/>
    <property type="project" value="InterPro"/>
</dbReference>
<feature type="domain" description="Resolvase/invertase-type recombinase catalytic" evidence="1">
    <location>
        <begin position="7"/>
        <end position="120"/>
    </location>
</feature>
<evidence type="ECO:0000259" key="1">
    <source>
        <dbReference type="PROSITE" id="PS51736"/>
    </source>
</evidence>
<dbReference type="EMBL" id="JAGYPG010000001">
    <property type="protein sequence ID" value="MBS4193726.1"/>
    <property type="molecule type" value="Genomic_DNA"/>
</dbReference>
<proteinExistence type="predicted"/>
<organism evidence="2 3">
    <name type="scientific">Lederbergia citri</name>
    <dbReference type="NCBI Taxonomy" id="2833580"/>
    <lineage>
        <taxon>Bacteria</taxon>
        <taxon>Bacillati</taxon>
        <taxon>Bacillota</taxon>
        <taxon>Bacilli</taxon>
        <taxon>Bacillales</taxon>
        <taxon>Bacillaceae</taxon>
        <taxon>Lederbergia</taxon>
    </lineage>
</organism>
<dbReference type="RefSeq" id="WP_066294721.1">
    <property type="nucleotide sequence ID" value="NZ_JAGYPG010000001.1"/>
</dbReference>
<accession>A0A942TBG6</accession>
<dbReference type="AlphaFoldDB" id="A0A942TBG6"/>
<dbReference type="Proteomes" id="UP000681414">
    <property type="component" value="Unassembled WGS sequence"/>
</dbReference>